<evidence type="ECO:0000259" key="8">
    <source>
        <dbReference type="PROSITE" id="PS50157"/>
    </source>
</evidence>
<sequence>MSCTNRLLLPVFVDGTVMSADSSSDEDVHLVSKCWECGQNIHNLKKLISHYKSHNTKATCHICKVSFRRLTSLSTHLDNAHLPPVCNKCHQSFSNVWELNKHAEKHCTDSEFIQEDSSLICKRQSSDSSPNEKTMQQNADTVQHDSLPALRSEQRADIKPEMPKNSVAYILGADDEDLSTESDSDMAEDSTSSASEDEVMTHSKPNKLPPDHSETNGRSNSSFPNDSGHFSDCPDSQTTCAPFPAANSVMCTVCGRGPFKSIKLHLLHCSGVRVKYQCFLCKKAFLTESAVKKHHLALYACDICGQVFSHKNLYYSHQCPKGRKSPLVLFCSESMPKACNICKFLFTSEKYLVEHVTKVHTSVVSTKACTVTTPSLLAKDNRGAQSTKIQLQSTKFVSKAINGTHSDGQTSGTNGALAQPNQPPSSNLHSPFPVLSRPRDTYQEGALFNPPSQPMPTILAMFENDSHRLALMKRMNSSWRSKAPYPCRQCGAVLRQPSLIISHRYLHRGHRSHKCPCGRAFKHRLHLLRHCIQHAEAISYICVSCGDTFTGAKLLAQHLKGGSPKKPPSGCTWKRKVKRTCRMPFTCDCGELFPRPSAYIWHQLKNRTSNKPKKPTV</sequence>
<feature type="region of interest" description="Disordered" evidence="7">
    <location>
        <begin position="402"/>
        <end position="435"/>
    </location>
</feature>
<feature type="compositionally biased region" description="Polar residues" evidence="7">
    <location>
        <begin position="216"/>
        <end position="225"/>
    </location>
</feature>
<evidence type="ECO:0000256" key="4">
    <source>
        <dbReference type="ARBA" id="ARBA00022833"/>
    </source>
</evidence>
<dbReference type="InterPro" id="IPR013087">
    <property type="entry name" value="Znf_C2H2_type"/>
</dbReference>
<keyword evidence="5" id="KW-0539">Nucleus</keyword>
<organism evidence="9 10">
    <name type="scientific">Maylandia zebra</name>
    <name type="common">zebra mbuna</name>
    <dbReference type="NCBI Taxonomy" id="106582"/>
    <lineage>
        <taxon>Eukaryota</taxon>
        <taxon>Metazoa</taxon>
        <taxon>Chordata</taxon>
        <taxon>Craniata</taxon>
        <taxon>Vertebrata</taxon>
        <taxon>Euteleostomi</taxon>
        <taxon>Actinopterygii</taxon>
        <taxon>Neopterygii</taxon>
        <taxon>Teleostei</taxon>
        <taxon>Neoteleostei</taxon>
        <taxon>Acanthomorphata</taxon>
        <taxon>Ovalentaria</taxon>
        <taxon>Cichlomorphae</taxon>
        <taxon>Cichliformes</taxon>
        <taxon>Cichlidae</taxon>
        <taxon>African cichlids</taxon>
        <taxon>Pseudocrenilabrinae</taxon>
        <taxon>Haplochromini</taxon>
        <taxon>Maylandia</taxon>
        <taxon>Maylandia zebra complex</taxon>
    </lineage>
</organism>
<dbReference type="GO" id="GO:0008270">
    <property type="term" value="F:zinc ion binding"/>
    <property type="evidence" value="ECO:0007669"/>
    <property type="project" value="UniProtKB-KW"/>
</dbReference>
<keyword evidence="10" id="KW-1185">Reference proteome</keyword>
<dbReference type="KEGG" id="mze:101464366"/>
<dbReference type="RefSeq" id="XP_004541642.1">
    <property type="nucleotide sequence ID" value="XM_004541585.4"/>
</dbReference>
<dbReference type="AlphaFoldDB" id="A0A3P9C4R2"/>
<name>A0A3P9C4R2_9CICH</name>
<evidence type="ECO:0000256" key="2">
    <source>
        <dbReference type="ARBA" id="ARBA00022737"/>
    </source>
</evidence>
<feature type="domain" description="C2H2-type" evidence="8">
    <location>
        <begin position="299"/>
        <end position="326"/>
    </location>
</feature>
<protein>
    <submittedName>
        <fullName evidence="9">Zinc finger protein 585B-like</fullName>
    </submittedName>
</protein>
<dbReference type="PROSITE" id="PS00028">
    <property type="entry name" value="ZINC_FINGER_C2H2_1"/>
    <property type="match status" value="4"/>
</dbReference>
<evidence type="ECO:0000256" key="1">
    <source>
        <dbReference type="ARBA" id="ARBA00022723"/>
    </source>
</evidence>
<feature type="domain" description="C2H2-type" evidence="8">
    <location>
        <begin position="485"/>
        <end position="512"/>
    </location>
</feature>
<dbReference type="GeneID" id="101464366"/>
<dbReference type="Ensembl" id="ENSMZET00005017420.1">
    <property type="protein sequence ID" value="ENSMZEP00005016881.1"/>
    <property type="gene ID" value="ENSMZEG00005012690.1"/>
</dbReference>
<feature type="region of interest" description="Disordered" evidence="7">
    <location>
        <begin position="121"/>
        <end position="147"/>
    </location>
</feature>
<dbReference type="GeneTree" id="ENSGT00940000166443"/>
<dbReference type="PANTHER" id="PTHR24388">
    <property type="entry name" value="ZINC FINGER PROTEIN"/>
    <property type="match status" value="1"/>
</dbReference>
<dbReference type="SUPFAM" id="SSF57667">
    <property type="entry name" value="beta-beta-alpha zinc fingers"/>
    <property type="match status" value="3"/>
</dbReference>
<feature type="domain" description="C2H2-type" evidence="8">
    <location>
        <begin position="84"/>
        <end position="111"/>
    </location>
</feature>
<dbReference type="SMART" id="SM00355">
    <property type="entry name" value="ZnF_C2H2"/>
    <property type="match status" value="9"/>
</dbReference>
<dbReference type="OrthoDB" id="10069600at2759"/>
<evidence type="ECO:0000313" key="10">
    <source>
        <dbReference type="Proteomes" id="UP000265160"/>
    </source>
</evidence>
<dbReference type="GO" id="GO:0000978">
    <property type="term" value="F:RNA polymerase II cis-regulatory region sequence-specific DNA binding"/>
    <property type="evidence" value="ECO:0007669"/>
    <property type="project" value="TreeGrafter"/>
</dbReference>
<evidence type="ECO:0000256" key="5">
    <source>
        <dbReference type="ARBA" id="ARBA00023242"/>
    </source>
</evidence>
<dbReference type="PANTHER" id="PTHR24388:SF104">
    <property type="entry name" value="AT-RICH BINDING PROTEIN-RELATED"/>
    <property type="match status" value="1"/>
</dbReference>
<dbReference type="STRING" id="106582.ENSMZEP00005016881"/>
<feature type="compositionally biased region" description="Polar residues" evidence="7">
    <location>
        <begin position="402"/>
        <end position="429"/>
    </location>
</feature>
<evidence type="ECO:0000256" key="7">
    <source>
        <dbReference type="SAM" id="MobiDB-lite"/>
    </source>
</evidence>
<evidence type="ECO:0000256" key="3">
    <source>
        <dbReference type="ARBA" id="ARBA00022771"/>
    </source>
</evidence>
<feature type="compositionally biased region" description="Polar residues" evidence="7">
    <location>
        <begin position="126"/>
        <end position="141"/>
    </location>
</feature>
<evidence type="ECO:0000313" key="9">
    <source>
        <dbReference type="Ensembl" id="ENSMZEP00005016881.1"/>
    </source>
</evidence>
<keyword evidence="3 6" id="KW-0863">Zinc-finger</keyword>
<feature type="compositionally biased region" description="Acidic residues" evidence="7">
    <location>
        <begin position="177"/>
        <end position="188"/>
    </location>
</feature>
<proteinExistence type="predicted"/>
<dbReference type="PROSITE" id="PS50157">
    <property type="entry name" value="ZINC_FINGER_C2H2_2"/>
    <property type="match status" value="4"/>
</dbReference>
<evidence type="ECO:0000256" key="6">
    <source>
        <dbReference type="PROSITE-ProRule" id="PRU00042"/>
    </source>
</evidence>
<dbReference type="Proteomes" id="UP000265160">
    <property type="component" value="LG11"/>
</dbReference>
<dbReference type="InterPro" id="IPR036236">
    <property type="entry name" value="Znf_C2H2_sf"/>
</dbReference>
<dbReference type="InterPro" id="IPR050527">
    <property type="entry name" value="Snail/Krueppel_Znf"/>
</dbReference>
<keyword evidence="1" id="KW-0479">Metal-binding</keyword>
<reference evidence="9 10" key="1">
    <citation type="journal article" date="2014" name="Nature">
        <title>The genomic substrate for adaptive radiation in African cichlid fish.</title>
        <authorList>
            <person name="Brawand D."/>
            <person name="Wagner C.E."/>
            <person name="Li Y.I."/>
            <person name="Malinsky M."/>
            <person name="Keller I."/>
            <person name="Fan S."/>
            <person name="Simakov O."/>
            <person name="Ng A.Y."/>
            <person name="Lim Z.W."/>
            <person name="Bezault E."/>
            <person name="Turner-Maier J."/>
            <person name="Johnson J."/>
            <person name="Alcazar R."/>
            <person name="Noh H.J."/>
            <person name="Russell P."/>
            <person name="Aken B."/>
            <person name="Alfoldi J."/>
            <person name="Amemiya C."/>
            <person name="Azzouzi N."/>
            <person name="Baroiller J.F."/>
            <person name="Barloy-Hubler F."/>
            <person name="Berlin A."/>
            <person name="Bloomquist R."/>
            <person name="Carleton K.L."/>
            <person name="Conte M.A."/>
            <person name="D'Cotta H."/>
            <person name="Eshel O."/>
            <person name="Gaffney L."/>
            <person name="Galibert F."/>
            <person name="Gante H.F."/>
            <person name="Gnerre S."/>
            <person name="Greuter L."/>
            <person name="Guyon R."/>
            <person name="Haddad N.S."/>
            <person name="Haerty W."/>
            <person name="Harris R.M."/>
            <person name="Hofmann H.A."/>
            <person name="Hourlier T."/>
            <person name="Hulata G."/>
            <person name="Jaffe D.B."/>
            <person name="Lara M."/>
            <person name="Lee A.P."/>
            <person name="MacCallum I."/>
            <person name="Mwaiko S."/>
            <person name="Nikaido M."/>
            <person name="Nishihara H."/>
            <person name="Ozouf-Costaz C."/>
            <person name="Penman D.J."/>
            <person name="Przybylski D."/>
            <person name="Rakotomanga M."/>
            <person name="Renn S.C.P."/>
            <person name="Ribeiro F.J."/>
            <person name="Ron M."/>
            <person name="Salzburger W."/>
            <person name="Sanchez-Pulido L."/>
            <person name="Santos M.E."/>
            <person name="Searle S."/>
            <person name="Sharpe T."/>
            <person name="Swofford R."/>
            <person name="Tan F.J."/>
            <person name="Williams L."/>
            <person name="Young S."/>
            <person name="Yin S."/>
            <person name="Okada N."/>
            <person name="Kocher T.D."/>
            <person name="Miska E.A."/>
            <person name="Lander E.S."/>
            <person name="Venkatesh B."/>
            <person name="Fernald R.D."/>
            <person name="Meyer A."/>
            <person name="Ponting C.P."/>
            <person name="Streelman J.T."/>
            <person name="Lindblad-Toh K."/>
            <person name="Seehausen O."/>
            <person name="Di Palma F."/>
        </authorList>
    </citation>
    <scope>NUCLEOTIDE SEQUENCE</scope>
</reference>
<dbReference type="Gene3D" id="3.30.160.60">
    <property type="entry name" value="Classic Zinc Finger"/>
    <property type="match status" value="3"/>
</dbReference>
<dbReference type="GO" id="GO:0000981">
    <property type="term" value="F:DNA-binding transcription factor activity, RNA polymerase II-specific"/>
    <property type="evidence" value="ECO:0007669"/>
    <property type="project" value="TreeGrafter"/>
</dbReference>
<feature type="domain" description="C2H2-type" evidence="8">
    <location>
        <begin position="540"/>
        <end position="567"/>
    </location>
</feature>
<reference evidence="9" key="3">
    <citation type="submission" date="2025-09" db="UniProtKB">
        <authorList>
            <consortium name="Ensembl"/>
        </authorList>
    </citation>
    <scope>IDENTIFICATION</scope>
</reference>
<accession>A0A3P9C4R2</accession>
<feature type="region of interest" description="Disordered" evidence="7">
    <location>
        <begin position="177"/>
        <end position="228"/>
    </location>
</feature>
<keyword evidence="2" id="KW-0677">Repeat</keyword>
<reference evidence="9" key="2">
    <citation type="submission" date="2025-08" db="UniProtKB">
        <authorList>
            <consortium name="Ensembl"/>
        </authorList>
    </citation>
    <scope>IDENTIFICATION</scope>
</reference>
<keyword evidence="4" id="KW-0862">Zinc</keyword>